<feature type="transmembrane region" description="Helical" evidence="7">
    <location>
        <begin position="162"/>
        <end position="181"/>
    </location>
</feature>
<dbReference type="Proteomes" id="UP000179037">
    <property type="component" value="Unassembled WGS sequence"/>
</dbReference>
<evidence type="ECO:0000256" key="7">
    <source>
        <dbReference type="SAM" id="Phobius"/>
    </source>
</evidence>
<feature type="transmembrane region" description="Helical" evidence="7">
    <location>
        <begin position="532"/>
        <end position="553"/>
    </location>
</feature>
<gene>
    <name evidence="9" type="ORF">A3A87_02040</name>
</gene>
<dbReference type="STRING" id="1817768.A3A87_02040"/>
<evidence type="ECO:0000256" key="2">
    <source>
        <dbReference type="ARBA" id="ARBA00007755"/>
    </source>
</evidence>
<sequence length="564" mass="61211">MNSLFLLLAATVAFVFGYRFYSRLLALGVFHLENNYSIPDYNNRPTEDERHTAKRHLIFGHHLASLAAGAAVTGSLVSLIWGWIPAFLWVVVATVTAAGTYGLGSLWLSLRYPGLNPAEIAARLLGTQAHALFALFAFLLLLIMNAACATLAAQLLSGFPQAVLPFWVIAVLAWFLGGFLHGRKNFEIISASLIALTLSLMAVWLLGEFPLAFTGALNFETKTTYLAFDTNMVWVLILFAYGYHATRLPMWKLIRPRGYLTALLLGIMLFICYTAVVIDHPVLVAPEFHTGPGIPATLPWLFVTLTSGAVAGFHLLIANGVTARQLKHETDARYIGYGGALALGLLALSAIIIGATGFASTQEWNQHYATWEAFRDLHKVLELYINGFARMAAGIGLDPAFARTLAAVVMLGLLVATLEAGLRVQKQLLTGLTERFPSLLPGNEKTRIATVVALSAVLALHDGHGLGGLSWWPLFGVADQILAVLGFLLLALALRRSGRPIIWVLAPLIFMVVVVHWAFATLVAQWWSADEWLLLGLGMLLLAIELGLAVLALRTLKASSPSAT</sequence>
<dbReference type="Pfam" id="PF02554">
    <property type="entry name" value="CstA"/>
    <property type="match status" value="2"/>
</dbReference>
<name>A0A1F6U0H8_9PROT</name>
<feature type="transmembrane region" description="Helical" evidence="7">
    <location>
        <begin position="501"/>
        <end position="520"/>
    </location>
</feature>
<evidence type="ECO:0000256" key="5">
    <source>
        <dbReference type="ARBA" id="ARBA00022989"/>
    </source>
</evidence>
<feature type="transmembrane region" description="Helical" evidence="7">
    <location>
        <begin position="258"/>
        <end position="278"/>
    </location>
</feature>
<evidence type="ECO:0000256" key="3">
    <source>
        <dbReference type="ARBA" id="ARBA00022475"/>
    </source>
</evidence>
<evidence type="ECO:0000256" key="6">
    <source>
        <dbReference type="ARBA" id="ARBA00023136"/>
    </source>
</evidence>
<comment type="subcellular location">
    <subcellularLocation>
        <location evidence="1">Cell membrane</location>
        <topology evidence="1">Multi-pass membrane protein</topology>
    </subcellularLocation>
</comment>
<feature type="transmembrane region" description="Helical" evidence="7">
    <location>
        <begin position="86"/>
        <end position="110"/>
    </location>
</feature>
<dbReference type="InterPro" id="IPR003706">
    <property type="entry name" value="CstA_N"/>
</dbReference>
<keyword evidence="5 7" id="KW-1133">Transmembrane helix</keyword>
<feature type="domain" description="CstA N-terminal" evidence="8">
    <location>
        <begin position="391"/>
        <end position="517"/>
    </location>
</feature>
<proteinExistence type="inferred from homology"/>
<dbReference type="EMBL" id="MFTC01000058">
    <property type="protein sequence ID" value="OGI50839.1"/>
    <property type="molecule type" value="Genomic_DNA"/>
</dbReference>
<dbReference type="GO" id="GO:0005886">
    <property type="term" value="C:plasma membrane"/>
    <property type="evidence" value="ECO:0007669"/>
    <property type="project" value="UniProtKB-SubCell"/>
</dbReference>
<feature type="transmembrane region" description="Helical" evidence="7">
    <location>
        <begin position="472"/>
        <end position="494"/>
    </location>
</feature>
<feature type="domain" description="CstA N-terminal" evidence="8">
    <location>
        <begin position="2"/>
        <end position="355"/>
    </location>
</feature>
<reference evidence="9 10" key="1">
    <citation type="journal article" date="2016" name="Nat. Commun.">
        <title>Thousands of microbial genomes shed light on interconnected biogeochemical processes in an aquifer system.</title>
        <authorList>
            <person name="Anantharaman K."/>
            <person name="Brown C.T."/>
            <person name="Hug L.A."/>
            <person name="Sharon I."/>
            <person name="Castelle C.J."/>
            <person name="Probst A.J."/>
            <person name="Thomas B.C."/>
            <person name="Singh A."/>
            <person name="Wilkins M.J."/>
            <person name="Karaoz U."/>
            <person name="Brodie E.L."/>
            <person name="Williams K.H."/>
            <person name="Hubbard S.S."/>
            <person name="Banfield J.F."/>
        </authorList>
    </citation>
    <scope>NUCLEOTIDE SEQUENCE [LARGE SCALE GENOMIC DNA]</scope>
</reference>
<evidence type="ECO:0000259" key="8">
    <source>
        <dbReference type="Pfam" id="PF02554"/>
    </source>
</evidence>
<feature type="transmembrane region" description="Helical" evidence="7">
    <location>
        <begin position="400"/>
        <end position="418"/>
    </location>
</feature>
<dbReference type="GO" id="GO:0009267">
    <property type="term" value="P:cellular response to starvation"/>
    <property type="evidence" value="ECO:0007669"/>
    <property type="project" value="InterPro"/>
</dbReference>
<feature type="transmembrane region" description="Helical" evidence="7">
    <location>
        <begin position="226"/>
        <end position="246"/>
    </location>
</feature>
<evidence type="ECO:0000313" key="10">
    <source>
        <dbReference type="Proteomes" id="UP000179037"/>
    </source>
</evidence>
<evidence type="ECO:0000256" key="4">
    <source>
        <dbReference type="ARBA" id="ARBA00022692"/>
    </source>
</evidence>
<evidence type="ECO:0000313" key="9">
    <source>
        <dbReference type="EMBL" id="OGI50839.1"/>
    </source>
</evidence>
<feature type="transmembrane region" description="Helical" evidence="7">
    <location>
        <begin position="334"/>
        <end position="359"/>
    </location>
</feature>
<dbReference type="AlphaFoldDB" id="A0A1F6U0H8"/>
<feature type="transmembrane region" description="Helical" evidence="7">
    <location>
        <begin position="131"/>
        <end position="156"/>
    </location>
</feature>
<comment type="caution">
    <text evidence="9">The sequence shown here is derived from an EMBL/GenBank/DDBJ whole genome shotgun (WGS) entry which is preliminary data.</text>
</comment>
<feature type="transmembrane region" description="Helical" evidence="7">
    <location>
        <begin position="298"/>
        <end position="322"/>
    </location>
</feature>
<keyword evidence="4 7" id="KW-0812">Transmembrane</keyword>
<comment type="similarity">
    <text evidence="2">Belongs to the peptide transporter carbon starvation (CstA) (TC 2.A.114) family.</text>
</comment>
<dbReference type="InterPro" id="IPR051605">
    <property type="entry name" value="CstA"/>
</dbReference>
<organism evidence="9 10">
    <name type="scientific">Candidatus Muproteobacteria bacterium RIFCSPLOWO2_01_FULL_60_18</name>
    <dbReference type="NCBI Taxonomy" id="1817768"/>
    <lineage>
        <taxon>Bacteria</taxon>
        <taxon>Pseudomonadati</taxon>
        <taxon>Pseudomonadota</taxon>
        <taxon>Candidatus Muproteobacteria</taxon>
    </lineage>
</organism>
<keyword evidence="3" id="KW-1003">Cell membrane</keyword>
<keyword evidence="6 7" id="KW-0472">Membrane</keyword>
<evidence type="ECO:0000256" key="1">
    <source>
        <dbReference type="ARBA" id="ARBA00004651"/>
    </source>
</evidence>
<dbReference type="PANTHER" id="PTHR30252:SF0">
    <property type="entry name" value="PEPTIDE TRANSPORTER CSTA"/>
    <property type="match status" value="1"/>
</dbReference>
<dbReference type="PANTHER" id="PTHR30252">
    <property type="entry name" value="INNER MEMBRANE PEPTIDE TRANSPORTER"/>
    <property type="match status" value="1"/>
</dbReference>
<protein>
    <recommendedName>
        <fullName evidence="8">CstA N-terminal domain-containing protein</fullName>
    </recommendedName>
</protein>
<feature type="transmembrane region" description="Helical" evidence="7">
    <location>
        <begin position="188"/>
        <end position="206"/>
    </location>
</feature>
<feature type="transmembrane region" description="Helical" evidence="7">
    <location>
        <begin position="448"/>
        <end position="466"/>
    </location>
</feature>
<accession>A0A1F6U0H8</accession>